<name>A0A0G3EHK7_9BACT</name>
<evidence type="ECO:0000256" key="2">
    <source>
        <dbReference type="ARBA" id="ARBA00022692"/>
    </source>
</evidence>
<evidence type="ECO:0000259" key="10">
    <source>
        <dbReference type="Pfam" id="PF25145"/>
    </source>
</evidence>
<feature type="compositionally biased region" description="Pro residues" evidence="5">
    <location>
        <begin position="133"/>
        <end position="143"/>
    </location>
</feature>
<feature type="domain" description="NfeD-like C-terminal" evidence="8">
    <location>
        <begin position="422"/>
        <end position="474"/>
    </location>
</feature>
<dbReference type="InterPro" id="IPR012340">
    <property type="entry name" value="NA-bd_OB-fold"/>
</dbReference>
<dbReference type="InterPro" id="IPR052165">
    <property type="entry name" value="Membrane_assoc_protease"/>
</dbReference>
<dbReference type="SUPFAM" id="SSF141322">
    <property type="entry name" value="NfeD domain-like"/>
    <property type="match status" value="1"/>
</dbReference>
<dbReference type="Pfam" id="PF24961">
    <property type="entry name" value="NfeD_membrane"/>
    <property type="match status" value="1"/>
</dbReference>
<evidence type="ECO:0000259" key="9">
    <source>
        <dbReference type="Pfam" id="PF24961"/>
    </source>
</evidence>
<dbReference type="InterPro" id="IPR056739">
    <property type="entry name" value="NfeD_membrane"/>
</dbReference>
<dbReference type="Gene3D" id="3.90.226.10">
    <property type="entry name" value="2-enoyl-CoA Hydratase, Chain A, domain 1"/>
    <property type="match status" value="1"/>
</dbReference>
<dbReference type="SUPFAM" id="SSF52096">
    <property type="entry name" value="ClpP/crotonase"/>
    <property type="match status" value="1"/>
</dbReference>
<reference evidence="11 12" key="2">
    <citation type="journal article" date="2016" name="ISME J.">
        <title>Characterization of the first cultured representative of Verrucomicrobia subdivision 5 indicates the proposal of a novel phylum.</title>
        <authorList>
            <person name="Spring S."/>
            <person name="Bunk B."/>
            <person name="Sproer C."/>
            <person name="Schumann P."/>
            <person name="Rohde M."/>
            <person name="Tindall B.J."/>
            <person name="Klenk H.P."/>
        </authorList>
    </citation>
    <scope>NUCLEOTIDE SEQUENCE [LARGE SCALE GENOMIC DNA]</scope>
    <source>
        <strain evidence="11 12">L21-Fru-AB</strain>
    </source>
</reference>
<dbReference type="OrthoDB" id="9806253at2"/>
<dbReference type="RefSeq" id="WP_052882185.1">
    <property type="nucleotide sequence ID" value="NZ_CP010904.1"/>
</dbReference>
<evidence type="ECO:0000256" key="1">
    <source>
        <dbReference type="ARBA" id="ARBA00004141"/>
    </source>
</evidence>
<sequence precursor="true">MIRRLLFLLVFVLLVPAAGAQQDVPSEVWRVTIEDEAVTPGMERFVRRVLGEAEEAGAECLVIELDTPGGLLTSTRHIVQDITGSRVPVVVYVAPSGARAASAGLFITLSSHVAAMAPGTNIGAAHPVQLGPPGMPSPSPQKPGMPERPRPDEGDSPDEDGSAANGDGEADTNRPPAQSDIMTAKQVEDAKAWVRSLSKLRGRNAEWAQKAVAESKSASAEEALELGVIDLIAEDTESLLTRIDGMEVEAGGTTRTLATAGAPVRDVSRWWGEKLLAAISNPNIAFLLLMFGFYGILFEFYSPGWGVGGVVGVLCLLLGFYGLSILPVNYAGLALLIAAVALFTAEAFVPSFGALTIGGAVCLVLGGVMLIDSPQGFMKVSLKVIVPAAAATAGITLFLVGSIVKGHRRRPLTGDPGAAEQTVEARDDFQPHGGAYRGHVYWNGEWWSAVCETPVSAGQNVKIEKREGLTLYVKAP</sequence>
<dbReference type="InterPro" id="IPR056738">
    <property type="entry name" value="NfeD1b_N"/>
</dbReference>
<feature type="domain" description="NfeD1b N-terminal" evidence="10">
    <location>
        <begin position="28"/>
        <end position="128"/>
    </location>
</feature>
<evidence type="ECO:0000256" key="7">
    <source>
        <dbReference type="SAM" id="SignalP"/>
    </source>
</evidence>
<dbReference type="EMBL" id="CP010904">
    <property type="protein sequence ID" value="AKJ64902.1"/>
    <property type="molecule type" value="Genomic_DNA"/>
</dbReference>
<dbReference type="Gene3D" id="2.40.50.140">
    <property type="entry name" value="Nucleic acid-binding proteins"/>
    <property type="match status" value="1"/>
</dbReference>
<organism evidence="11 12">
    <name type="scientific">Kiritimatiella glycovorans</name>
    <dbReference type="NCBI Taxonomy" id="1307763"/>
    <lineage>
        <taxon>Bacteria</taxon>
        <taxon>Pseudomonadati</taxon>
        <taxon>Kiritimatiellota</taxon>
        <taxon>Kiritimatiellia</taxon>
        <taxon>Kiritimatiellales</taxon>
        <taxon>Kiritimatiellaceae</taxon>
        <taxon>Kiritimatiella</taxon>
    </lineage>
</organism>
<proteinExistence type="predicted"/>
<protein>
    <submittedName>
        <fullName evidence="11">Uncharacterized protein</fullName>
    </submittedName>
</protein>
<feature type="transmembrane region" description="Helical" evidence="6">
    <location>
        <begin position="275"/>
        <end position="297"/>
    </location>
</feature>
<accession>A0A0G3EHK7</accession>
<keyword evidence="3 6" id="KW-1133">Transmembrane helix</keyword>
<evidence type="ECO:0000256" key="4">
    <source>
        <dbReference type="ARBA" id="ARBA00023136"/>
    </source>
</evidence>
<keyword evidence="2 6" id="KW-0812">Transmembrane</keyword>
<dbReference type="InterPro" id="IPR002810">
    <property type="entry name" value="NfeD-like_C"/>
</dbReference>
<dbReference type="InterPro" id="IPR029045">
    <property type="entry name" value="ClpP/crotonase-like_dom_sf"/>
</dbReference>
<feature type="transmembrane region" description="Helical" evidence="6">
    <location>
        <begin position="352"/>
        <end position="372"/>
    </location>
</feature>
<feature type="transmembrane region" description="Helical" evidence="6">
    <location>
        <begin position="384"/>
        <end position="404"/>
    </location>
</feature>
<feature type="region of interest" description="Disordered" evidence="5">
    <location>
        <begin position="124"/>
        <end position="181"/>
    </location>
</feature>
<dbReference type="AlphaFoldDB" id="A0A0G3EHK7"/>
<dbReference type="STRING" id="1307763.L21SP4_01659"/>
<evidence type="ECO:0000256" key="5">
    <source>
        <dbReference type="SAM" id="MobiDB-lite"/>
    </source>
</evidence>
<dbReference type="PANTHER" id="PTHR33507">
    <property type="entry name" value="INNER MEMBRANE PROTEIN YBBJ"/>
    <property type="match status" value="1"/>
</dbReference>
<reference evidence="12" key="1">
    <citation type="submission" date="2015-02" db="EMBL/GenBank/DDBJ databases">
        <title>Description and complete genome sequence of the first cultured representative of the subdivision 5 of the Verrucomicrobia phylum.</title>
        <authorList>
            <person name="Spring S."/>
            <person name="Bunk B."/>
            <person name="Sproer C."/>
            <person name="Klenk H.-P."/>
        </authorList>
    </citation>
    <scope>NUCLEOTIDE SEQUENCE [LARGE SCALE GENOMIC DNA]</scope>
    <source>
        <strain evidence="12">L21-Fru-AB</strain>
    </source>
</reference>
<feature type="signal peptide" evidence="7">
    <location>
        <begin position="1"/>
        <end position="20"/>
    </location>
</feature>
<dbReference type="PANTHER" id="PTHR33507:SF4">
    <property type="entry name" value="NODULATION COMPETITIVENESS PROTEIN NFED"/>
    <property type="match status" value="1"/>
</dbReference>
<evidence type="ECO:0000259" key="8">
    <source>
        <dbReference type="Pfam" id="PF01957"/>
    </source>
</evidence>
<gene>
    <name evidence="11" type="ORF">L21SP4_01659</name>
</gene>
<keyword evidence="12" id="KW-1185">Reference proteome</keyword>
<evidence type="ECO:0000313" key="11">
    <source>
        <dbReference type="EMBL" id="AKJ64902.1"/>
    </source>
</evidence>
<dbReference type="Proteomes" id="UP000035268">
    <property type="component" value="Chromosome"/>
</dbReference>
<dbReference type="Pfam" id="PF01957">
    <property type="entry name" value="NfeD"/>
    <property type="match status" value="1"/>
</dbReference>
<dbReference type="GO" id="GO:0016020">
    <property type="term" value="C:membrane"/>
    <property type="evidence" value="ECO:0007669"/>
    <property type="project" value="UniProtKB-SubCell"/>
</dbReference>
<evidence type="ECO:0000313" key="12">
    <source>
        <dbReference type="Proteomes" id="UP000035268"/>
    </source>
</evidence>
<keyword evidence="4 6" id="KW-0472">Membrane</keyword>
<dbReference type="KEGG" id="vbl:L21SP4_01659"/>
<dbReference type="PATRIC" id="fig|1609981.3.peg.1725"/>
<evidence type="ECO:0000256" key="3">
    <source>
        <dbReference type="ARBA" id="ARBA00022989"/>
    </source>
</evidence>
<keyword evidence="7" id="KW-0732">Signal</keyword>
<feature type="transmembrane region" description="Helical" evidence="6">
    <location>
        <begin position="328"/>
        <end position="345"/>
    </location>
</feature>
<evidence type="ECO:0000256" key="6">
    <source>
        <dbReference type="SAM" id="Phobius"/>
    </source>
</evidence>
<feature type="transmembrane region" description="Helical" evidence="6">
    <location>
        <begin position="304"/>
        <end position="322"/>
    </location>
</feature>
<dbReference type="CDD" id="cd07020">
    <property type="entry name" value="Clp_protease_NfeD_1"/>
    <property type="match status" value="1"/>
</dbReference>
<feature type="domain" description="NfeD integral membrane" evidence="9">
    <location>
        <begin position="283"/>
        <end position="400"/>
    </location>
</feature>
<dbReference type="Pfam" id="PF25145">
    <property type="entry name" value="NfeD1b_N"/>
    <property type="match status" value="1"/>
</dbReference>
<feature type="chain" id="PRO_5005183997" evidence="7">
    <location>
        <begin position="21"/>
        <end position="476"/>
    </location>
</feature>
<comment type="subcellular location">
    <subcellularLocation>
        <location evidence="1">Membrane</location>
        <topology evidence="1">Multi-pass membrane protein</topology>
    </subcellularLocation>
</comment>